<feature type="region of interest" description="Disordered" evidence="1">
    <location>
        <begin position="25"/>
        <end position="55"/>
    </location>
</feature>
<dbReference type="SUPFAM" id="SSF53254">
    <property type="entry name" value="Phosphoglycerate mutase-like"/>
    <property type="match status" value="1"/>
</dbReference>
<gene>
    <name evidence="3" type="ORF">C7453_103374</name>
    <name evidence="2" type="ORF">HLH32_08225</name>
</gene>
<dbReference type="Pfam" id="PF00300">
    <property type="entry name" value="His_Phos_1"/>
    <property type="match status" value="1"/>
</dbReference>
<reference evidence="2 5" key="2">
    <citation type="submission" date="2020-04" db="EMBL/GenBank/DDBJ databases">
        <title>Description of novel Gluconacetobacter.</title>
        <authorList>
            <person name="Sombolestani A."/>
        </authorList>
    </citation>
    <scope>NUCLEOTIDE SEQUENCE [LARGE SCALE GENOMIC DNA]</scope>
    <source>
        <strain evidence="2 5">LMG 1382</strain>
    </source>
</reference>
<evidence type="ECO:0000313" key="5">
    <source>
        <dbReference type="Proteomes" id="UP000562982"/>
    </source>
</evidence>
<evidence type="ECO:0000313" key="3">
    <source>
        <dbReference type="EMBL" id="RDI38913.1"/>
    </source>
</evidence>
<dbReference type="Proteomes" id="UP000254958">
    <property type="component" value="Unassembled WGS sequence"/>
</dbReference>
<dbReference type="RefSeq" id="WP_114727017.1">
    <property type="nucleotide sequence ID" value="NZ_BJMI01000002.1"/>
</dbReference>
<proteinExistence type="predicted"/>
<evidence type="ECO:0000313" key="4">
    <source>
        <dbReference type="Proteomes" id="UP000254958"/>
    </source>
</evidence>
<dbReference type="Proteomes" id="UP000562982">
    <property type="component" value="Unassembled WGS sequence"/>
</dbReference>
<comment type="caution">
    <text evidence="3">The sequence shown here is derived from an EMBL/GenBank/DDBJ whole genome shotgun (WGS) entry which is preliminary data.</text>
</comment>
<sequence length="185" mass="19902">MATASDPAGIEGPARTLVLMRHAEAFPGPYGDPSPSSDLGRPLTPAGRRQAHQRGTQLREIGFVPEMAVISPAMRSGETYAALGPFSTTVAPQLRQEARLYECGSESILEILQETPENINNIIVIGHNPDLYQLVMDLAGHAIDDPDKTILIRGFPVASLACFTVHGPWHALARKQAVLTLALCN</sequence>
<dbReference type="OrthoDB" id="9810154at2"/>
<reference evidence="3 4" key="1">
    <citation type="submission" date="2018-07" db="EMBL/GenBank/DDBJ databases">
        <title>Genomic Encyclopedia of Type Strains, Phase IV (KMG-IV): sequencing the most valuable type-strain genomes for metagenomic binning, comparative biology and taxonomic classification.</title>
        <authorList>
            <person name="Goeker M."/>
        </authorList>
    </citation>
    <scope>NUCLEOTIDE SEQUENCE [LARGE SCALE GENOMIC DNA]</scope>
    <source>
        <strain evidence="3 4">DSM 5603</strain>
    </source>
</reference>
<dbReference type="CDD" id="cd07067">
    <property type="entry name" value="HP_PGM_like"/>
    <property type="match status" value="1"/>
</dbReference>
<keyword evidence="4" id="KW-1185">Reference proteome</keyword>
<protein>
    <submittedName>
        <fullName evidence="2">Phosphoglycerate mutase</fullName>
    </submittedName>
    <submittedName>
        <fullName evidence="3">Phosphohistidine phosphatase</fullName>
    </submittedName>
</protein>
<organism evidence="3 4">
    <name type="scientific">Gluconacetobacter liquefaciens</name>
    <name type="common">Acetobacter liquefaciens</name>
    <dbReference type="NCBI Taxonomy" id="89584"/>
    <lineage>
        <taxon>Bacteria</taxon>
        <taxon>Pseudomonadati</taxon>
        <taxon>Pseudomonadota</taxon>
        <taxon>Alphaproteobacteria</taxon>
        <taxon>Acetobacterales</taxon>
        <taxon>Acetobacteraceae</taxon>
        <taxon>Gluconacetobacter</taxon>
    </lineage>
</organism>
<evidence type="ECO:0000313" key="2">
    <source>
        <dbReference type="EMBL" id="MBB2186371.1"/>
    </source>
</evidence>
<name>A0A370GAB6_GLULI</name>
<accession>A0A370GAB6</accession>
<dbReference type="EMBL" id="JABEQI010000003">
    <property type="protein sequence ID" value="MBB2186371.1"/>
    <property type="molecule type" value="Genomic_DNA"/>
</dbReference>
<dbReference type="Gene3D" id="3.40.50.1240">
    <property type="entry name" value="Phosphoglycerate mutase-like"/>
    <property type="match status" value="1"/>
</dbReference>
<feature type="compositionally biased region" description="Low complexity" evidence="1">
    <location>
        <begin position="27"/>
        <end position="38"/>
    </location>
</feature>
<dbReference type="InterPro" id="IPR029033">
    <property type="entry name" value="His_PPase_superfam"/>
</dbReference>
<dbReference type="EMBL" id="QQAW01000003">
    <property type="protein sequence ID" value="RDI38913.1"/>
    <property type="molecule type" value="Genomic_DNA"/>
</dbReference>
<evidence type="ECO:0000256" key="1">
    <source>
        <dbReference type="SAM" id="MobiDB-lite"/>
    </source>
</evidence>
<dbReference type="AlphaFoldDB" id="A0A370GAB6"/>
<dbReference type="InterPro" id="IPR013078">
    <property type="entry name" value="His_Pase_superF_clade-1"/>
</dbReference>